<dbReference type="Gene3D" id="1.10.640.10">
    <property type="entry name" value="Haem peroxidase domain superfamily, animal type"/>
    <property type="match status" value="2"/>
</dbReference>
<dbReference type="CDD" id="cd09823">
    <property type="entry name" value="peroxinectin_like"/>
    <property type="match status" value="1"/>
</dbReference>
<dbReference type="PANTHER" id="PTHR11475:SF4">
    <property type="entry name" value="CHORION PEROXIDASE"/>
    <property type="match status" value="1"/>
</dbReference>
<dbReference type="CDD" id="cd00037">
    <property type="entry name" value="CLECT"/>
    <property type="match status" value="2"/>
</dbReference>
<dbReference type="AlphaFoldDB" id="A0A8K0ADL4"/>
<dbReference type="PANTHER" id="PTHR11475">
    <property type="entry name" value="OXIDASE/PEROXIDASE"/>
    <property type="match status" value="1"/>
</dbReference>
<dbReference type="GO" id="GO:0004601">
    <property type="term" value="F:peroxidase activity"/>
    <property type="evidence" value="ECO:0007669"/>
    <property type="project" value="InterPro"/>
</dbReference>
<evidence type="ECO:0000256" key="4">
    <source>
        <dbReference type="PIRSR" id="PIRSR619791-2"/>
    </source>
</evidence>
<evidence type="ECO:0000256" key="3">
    <source>
        <dbReference type="ARBA" id="ARBA00023180"/>
    </source>
</evidence>
<feature type="binding site" description="axial binding residue" evidence="4">
    <location>
        <position position="719"/>
    </location>
    <ligand>
        <name>heme b</name>
        <dbReference type="ChEBI" id="CHEBI:60344"/>
    </ligand>
    <ligandPart>
        <name>Fe</name>
        <dbReference type="ChEBI" id="CHEBI:18248"/>
    </ligandPart>
</feature>
<dbReference type="FunFam" id="3.10.100.10:FF:000159">
    <property type="match status" value="1"/>
</dbReference>
<organism evidence="7 8">
    <name type="scientific">Branchiostoma lanceolatum</name>
    <name type="common">Common lancelet</name>
    <name type="synonym">Amphioxus lanceolatum</name>
    <dbReference type="NCBI Taxonomy" id="7740"/>
    <lineage>
        <taxon>Eukaryota</taxon>
        <taxon>Metazoa</taxon>
        <taxon>Chordata</taxon>
        <taxon>Cephalochordata</taxon>
        <taxon>Leptocardii</taxon>
        <taxon>Amphioxiformes</taxon>
        <taxon>Branchiostomatidae</taxon>
        <taxon>Branchiostoma</taxon>
    </lineage>
</organism>
<dbReference type="InterPro" id="IPR016186">
    <property type="entry name" value="C-type_lectin-like/link_sf"/>
</dbReference>
<sequence>MLFVAVAMAPFVAMVTGQTPSEQELQEAFRQARAEMAIEAASHGGPAPEESPYSGALDALAREHRSTPMAIELGKFATVLEKVVKHLMDRPIRYTLVMLSGIDSPTLTSMCDDSSMKPATCPTPAVPEFRSANGRCNNRGHPLWGSTEQPFKRLLEPDYQDDLMAPRTTGRGGAALPSARLVSTTVHQDLRKSSPVNTHMVAQFGQFLDHDITHTPNFQEEGLICTCDSVDEHCFNIPVPSDDPDFGTRPCLEFARSRSCPNEGCRMGRRQQLNQITAFVDASSVYGSSEEEIEELRERSEPKACSSGYQMHNGICYKAFNTKKDFRGASSTCAADGGTLAMPKGALANAFLLDLKNAVDRSGSFWIGLVDQHHEGGWEWIDGRPLASYNAWNPGEPNNSGDEDCAEFFPWNDARCSNDRKFICQKIPAGCPAGYVYHQPSGQCYKAFNDRKTYDAAAATCASDGGTLAIPRDSATNRFLIYLKNAVDNNAWFRFGLTDRRQEGGWVWADNVALGSFRAWGPGEPNNSGNEDCADYFPGSRWFKKNTWNDGSCSNADKKFICQFTPAHTERGLLKSRPNPADASKKEFLPGAMAEGFDCPAFTGPETCSQAGDIRVNEQPGLTSMHTVFLREHNRIARRLSRLNPRWDDDRVFFETRKIVGALMQKITYGEDLPHVLGPDAMTKLHLTLAQSGFFSGYDPSVNPTISNVFATAAYRFGHSLIEDAFERLPPDFERGSKCPISLAFGFFNPSHIFNNDQGGPDSILRGLTAQPHQDFGRFMVSGLTKHLFADPPGSDRGLDLAALNIQRGRDHGLPGYNAWRVKCGLRRAARFDHLAGEIPDQTTRQNLENVYRHVDDIDLFTGGLAEASVPGGVVGPTFACLIGLQFQDLRKGDRFWFENSGQFTDAQLAEIRKTSLARILCDNTDGTTRMQPDVFLQPTQPGNERVACSSLPQMDLTKWQE</sequence>
<dbReference type="SUPFAM" id="SSF56436">
    <property type="entry name" value="C-type lectin-like"/>
    <property type="match status" value="2"/>
</dbReference>
<dbReference type="InterPro" id="IPR010255">
    <property type="entry name" value="Haem_peroxidase_sf"/>
</dbReference>
<dbReference type="GO" id="GO:0005576">
    <property type="term" value="C:extracellular region"/>
    <property type="evidence" value="ECO:0007669"/>
    <property type="project" value="UniProtKB-SubCell"/>
</dbReference>
<feature type="domain" description="C-type lectin" evidence="6">
    <location>
        <begin position="440"/>
        <end position="554"/>
    </location>
</feature>
<dbReference type="InterPro" id="IPR016187">
    <property type="entry name" value="CTDL_fold"/>
</dbReference>
<keyword evidence="4" id="KW-0479">Metal-binding</keyword>
<protein>
    <submittedName>
        <fullName evidence="7">PXDN protein</fullName>
    </submittedName>
</protein>
<dbReference type="OrthoDB" id="10050194at2759"/>
<name>A0A8K0ADL4_BRALA</name>
<dbReference type="GO" id="GO:0020037">
    <property type="term" value="F:heme binding"/>
    <property type="evidence" value="ECO:0007669"/>
    <property type="project" value="InterPro"/>
</dbReference>
<evidence type="ECO:0000256" key="5">
    <source>
        <dbReference type="SAM" id="SignalP"/>
    </source>
</evidence>
<dbReference type="PROSITE" id="PS50292">
    <property type="entry name" value="PEROXIDASE_3"/>
    <property type="match status" value="1"/>
</dbReference>
<dbReference type="GO" id="GO:0006979">
    <property type="term" value="P:response to oxidative stress"/>
    <property type="evidence" value="ECO:0007669"/>
    <property type="project" value="InterPro"/>
</dbReference>
<dbReference type="SMART" id="SM00034">
    <property type="entry name" value="CLECT"/>
    <property type="match status" value="2"/>
</dbReference>
<dbReference type="InterPro" id="IPR019791">
    <property type="entry name" value="Haem_peroxidase_animal"/>
</dbReference>
<keyword evidence="8" id="KW-1185">Reference proteome</keyword>
<dbReference type="GO" id="GO:0046872">
    <property type="term" value="F:metal ion binding"/>
    <property type="evidence" value="ECO:0007669"/>
    <property type="project" value="UniProtKB-KW"/>
</dbReference>
<proteinExistence type="predicted"/>
<dbReference type="PROSITE" id="PS50041">
    <property type="entry name" value="C_TYPE_LECTIN_2"/>
    <property type="match status" value="2"/>
</dbReference>
<evidence type="ECO:0000313" key="8">
    <source>
        <dbReference type="Proteomes" id="UP000838412"/>
    </source>
</evidence>
<evidence type="ECO:0000256" key="1">
    <source>
        <dbReference type="ARBA" id="ARBA00004613"/>
    </source>
</evidence>
<evidence type="ECO:0000256" key="2">
    <source>
        <dbReference type="ARBA" id="ARBA00022525"/>
    </source>
</evidence>
<keyword evidence="4" id="KW-0349">Heme</keyword>
<dbReference type="FunFam" id="1.10.640.10:FF:000023">
    <property type="entry name" value="Uncharacterized protein"/>
    <property type="match status" value="1"/>
</dbReference>
<feature type="signal peptide" evidence="5">
    <location>
        <begin position="1"/>
        <end position="17"/>
    </location>
</feature>
<dbReference type="InterPro" id="IPR001304">
    <property type="entry name" value="C-type_lectin-like"/>
</dbReference>
<feature type="domain" description="C-type lectin" evidence="6">
    <location>
        <begin position="312"/>
        <end position="425"/>
    </location>
</feature>
<reference evidence="7" key="1">
    <citation type="submission" date="2022-01" db="EMBL/GenBank/DDBJ databases">
        <authorList>
            <person name="Braso-Vives M."/>
        </authorList>
    </citation>
    <scope>NUCLEOTIDE SEQUENCE</scope>
</reference>
<keyword evidence="2" id="KW-0964">Secreted</keyword>
<gene>
    <name evidence="7" type="primary">PXDN</name>
    <name evidence="7" type="ORF">BLAG_LOCUS22968</name>
</gene>
<keyword evidence="5" id="KW-0732">Signal</keyword>
<dbReference type="SUPFAM" id="SSF48113">
    <property type="entry name" value="Heme-dependent peroxidases"/>
    <property type="match status" value="2"/>
</dbReference>
<dbReference type="Proteomes" id="UP000838412">
    <property type="component" value="Chromosome 7"/>
</dbReference>
<keyword evidence="3" id="KW-0325">Glycoprotein</keyword>
<evidence type="ECO:0000313" key="7">
    <source>
        <dbReference type="EMBL" id="CAH1270783.1"/>
    </source>
</evidence>
<feature type="chain" id="PRO_5035441047" evidence="5">
    <location>
        <begin position="18"/>
        <end position="962"/>
    </location>
</feature>
<evidence type="ECO:0000259" key="6">
    <source>
        <dbReference type="PROSITE" id="PS50041"/>
    </source>
</evidence>
<dbReference type="Pfam" id="PF03098">
    <property type="entry name" value="An_peroxidase"/>
    <property type="match status" value="2"/>
</dbReference>
<comment type="subcellular location">
    <subcellularLocation>
        <location evidence="1">Secreted</location>
    </subcellularLocation>
</comment>
<accession>A0A8K0ADL4</accession>
<dbReference type="Gene3D" id="3.10.100.10">
    <property type="entry name" value="Mannose-Binding Protein A, subunit A"/>
    <property type="match status" value="1"/>
</dbReference>
<keyword evidence="4" id="KW-0408">Iron</keyword>
<dbReference type="Pfam" id="PF00059">
    <property type="entry name" value="Lectin_C"/>
    <property type="match status" value="2"/>
</dbReference>
<dbReference type="InterPro" id="IPR037120">
    <property type="entry name" value="Haem_peroxidase_sf_animal"/>
</dbReference>
<dbReference type="EMBL" id="OV696692">
    <property type="protein sequence ID" value="CAH1270783.1"/>
    <property type="molecule type" value="Genomic_DNA"/>
</dbReference>